<dbReference type="CDD" id="cd00093">
    <property type="entry name" value="HTH_XRE"/>
    <property type="match status" value="1"/>
</dbReference>
<sequence>MINMTCYIKQLRRADLGGVQLSVGQIIKFYREREGMTQAQLGEGICTATHISKIENGKTDYSPEIISLFSQRLNINIHKEIEAFDKIEFMLHCFHEAMIMNQTKQMENYRKSLEAIPYITSTKYSYFFQLLMGRYWLMKLDKDKVDYLLKKIEPVLATIYPYEQNLFLHLKGIYYIKYSTRKSDHFKAIAVLNKINIKYYPNPEYYYHLALAYEYVGSRVISYFYAEKALSYFKETNNYLQAIKAESLILLQMSDDEFIEVEEKYKRLIHACDLIGAIDKKGMLLNNLGISFLKRKQFNEAYDCLNESLKLTVKQGATYINRLANYIEICIEGNLNQRKILIKKVEDGYTIAKKEKNYLFVHLFQLYIFVLSKETKAYFMYLEEKAYPYFRENQHLLLMKKYSRQLLSYYHETNQIEKRANLACEILEEVLR</sequence>
<comment type="caution">
    <text evidence="2">The sequence shown here is derived from an EMBL/GenBank/DDBJ whole genome shotgun (WGS) entry which is preliminary data.</text>
</comment>
<dbReference type="PROSITE" id="PS50943">
    <property type="entry name" value="HTH_CROC1"/>
    <property type="match status" value="1"/>
</dbReference>
<dbReference type="SMART" id="SM00028">
    <property type="entry name" value="TPR"/>
    <property type="match status" value="2"/>
</dbReference>
<dbReference type="Proteomes" id="UP000233343">
    <property type="component" value="Unassembled WGS sequence"/>
</dbReference>
<dbReference type="EMBL" id="PISD01000050">
    <property type="protein sequence ID" value="PKG27069.1"/>
    <property type="molecule type" value="Genomic_DNA"/>
</dbReference>
<evidence type="ECO:0000259" key="1">
    <source>
        <dbReference type="PROSITE" id="PS50943"/>
    </source>
</evidence>
<keyword evidence="3" id="KW-1185">Reference proteome</keyword>
<proteinExistence type="predicted"/>
<dbReference type="Pfam" id="PF01381">
    <property type="entry name" value="HTH_3"/>
    <property type="match status" value="1"/>
</dbReference>
<organism evidence="2 3">
    <name type="scientific">Cytobacillus horneckiae</name>
    <dbReference type="NCBI Taxonomy" id="549687"/>
    <lineage>
        <taxon>Bacteria</taxon>
        <taxon>Bacillati</taxon>
        <taxon>Bacillota</taxon>
        <taxon>Bacilli</taxon>
        <taxon>Bacillales</taxon>
        <taxon>Bacillaceae</taxon>
        <taxon>Cytobacillus</taxon>
    </lineage>
</organism>
<evidence type="ECO:0000313" key="2">
    <source>
        <dbReference type="EMBL" id="PKG27069.1"/>
    </source>
</evidence>
<feature type="domain" description="HTH cro/C1-type" evidence="1">
    <location>
        <begin position="27"/>
        <end position="84"/>
    </location>
</feature>
<dbReference type="Gene3D" id="1.10.260.40">
    <property type="entry name" value="lambda repressor-like DNA-binding domains"/>
    <property type="match status" value="1"/>
</dbReference>
<protein>
    <submittedName>
        <fullName evidence="2">XRE family transcriptional regulator</fullName>
    </submittedName>
</protein>
<dbReference type="Gene3D" id="1.25.40.10">
    <property type="entry name" value="Tetratricopeptide repeat domain"/>
    <property type="match status" value="1"/>
</dbReference>
<gene>
    <name evidence="2" type="ORF">CWS20_20580</name>
</gene>
<evidence type="ECO:0000313" key="3">
    <source>
        <dbReference type="Proteomes" id="UP000233343"/>
    </source>
</evidence>
<accession>A0A2N0ZC46</accession>
<dbReference type="InterPro" id="IPR011990">
    <property type="entry name" value="TPR-like_helical_dom_sf"/>
</dbReference>
<name>A0A2N0ZC46_9BACI</name>
<reference evidence="2 3" key="1">
    <citation type="journal article" date="2010" name="Int. J. Syst. Evol. Microbiol.">
        <title>Bacillus horneckiae sp. nov., isolated from a spacecraft-assembly clean room.</title>
        <authorList>
            <person name="Vaishampayan P."/>
            <person name="Probst A."/>
            <person name="Krishnamurthi S."/>
            <person name="Ghosh S."/>
            <person name="Osman S."/>
            <person name="McDowall A."/>
            <person name="Ruckmani A."/>
            <person name="Mayilraj S."/>
            <person name="Venkateswaran K."/>
        </authorList>
    </citation>
    <scope>NUCLEOTIDE SEQUENCE [LARGE SCALE GENOMIC DNA]</scope>
    <source>
        <strain evidence="3">1PO1SC</strain>
    </source>
</reference>
<dbReference type="InterPro" id="IPR010982">
    <property type="entry name" value="Lambda_DNA-bd_dom_sf"/>
</dbReference>
<dbReference type="InterPro" id="IPR001387">
    <property type="entry name" value="Cro/C1-type_HTH"/>
</dbReference>
<dbReference type="SUPFAM" id="SSF47413">
    <property type="entry name" value="lambda repressor-like DNA-binding domains"/>
    <property type="match status" value="1"/>
</dbReference>
<dbReference type="GO" id="GO:0003677">
    <property type="term" value="F:DNA binding"/>
    <property type="evidence" value="ECO:0007669"/>
    <property type="project" value="InterPro"/>
</dbReference>
<dbReference type="InterPro" id="IPR019734">
    <property type="entry name" value="TPR_rpt"/>
</dbReference>
<dbReference type="AlphaFoldDB" id="A0A2N0ZC46"/>
<dbReference type="SMART" id="SM00530">
    <property type="entry name" value="HTH_XRE"/>
    <property type="match status" value="1"/>
</dbReference>
<dbReference type="SUPFAM" id="SSF48452">
    <property type="entry name" value="TPR-like"/>
    <property type="match status" value="1"/>
</dbReference>